<dbReference type="RefSeq" id="WP_010078228.1">
    <property type="nucleotide sequence ID" value="NZ_AYYH01000006.1"/>
</dbReference>
<sequence length="73" mass="8695">MLLKFNFGDYDLIQVSENEFKKVFHQNCQGKTKKYYFDDSDIETIKYLDEQINGDNPETAESALFYLEDVFLH</sequence>
<evidence type="ECO:0000313" key="2">
    <source>
        <dbReference type="Proteomes" id="UP000050898"/>
    </source>
</evidence>
<evidence type="ECO:0000313" key="1">
    <source>
        <dbReference type="EMBL" id="KRN10806.1"/>
    </source>
</evidence>
<organism evidence="1 2">
    <name type="scientific">Liquorilactobacillus mali KCTC 3596 = DSM 20444</name>
    <dbReference type="NCBI Taxonomy" id="1046596"/>
    <lineage>
        <taxon>Bacteria</taxon>
        <taxon>Bacillati</taxon>
        <taxon>Bacillota</taxon>
        <taxon>Bacilli</taxon>
        <taxon>Lactobacillales</taxon>
        <taxon>Lactobacillaceae</taxon>
        <taxon>Liquorilactobacillus</taxon>
    </lineage>
</organism>
<keyword evidence="2" id="KW-1185">Reference proteome</keyword>
<dbReference type="AlphaFoldDB" id="A0A0R2E5C4"/>
<reference evidence="1 2" key="1">
    <citation type="journal article" date="2015" name="Genome Announc.">
        <title>Expanding the biotechnology potential of lactobacilli through comparative genomics of 213 strains and associated genera.</title>
        <authorList>
            <person name="Sun Z."/>
            <person name="Harris H.M."/>
            <person name="McCann A."/>
            <person name="Guo C."/>
            <person name="Argimon S."/>
            <person name="Zhang W."/>
            <person name="Yang X."/>
            <person name="Jeffery I.B."/>
            <person name="Cooney J.C."/>
            <person name="Kagawa T.F."/>
            <person name="Liu W."/>
            <person name="Song Y."/>
            <person name="Salvetti E."/>
            <person name="Wrobel A."/>
            <person name="Rasinkangas P."/>
            <person name="Parkhill J."/>
            <person name="Rea M.C."/>
            <person name="O'Sullivan O."/>
            <person name="Ritari J."/>
            <person name="Douillard F.P."/>
            <person name="Paul Ross R."/>
            <person name="Yang R."/>
            <person name="Briner A.E."/>
            <person name="Felis G.E."/>
            <person name="de Vos W.M."/>
            <person name="Barrangou R."/>
            <person name="Klaenhammer T.R."/>
            <person name="Caufield P.W."/>
            <person name="Cui Y."/>
            <person name="Zhang H."/>
            <person name="O'Toole P.W."/>
        </authorList>
    </citation>
    <scope>NUCLEOTIDE SEQUENCE [LARGE SCALE GENOMIC DNA]</scope>
    <source>
        <strain evidence="1 2">DSM 20444</strain>
    </source>
</reference>
<comment type="caution">
    <text evidence="1">The sequence shown here is derived from an EMBL/GenBank/DDBJ whole genome shotgun (WGS) entry which is preliminary data.</text>
</comment>
<dbReference type="PATRIC" id="fig|1046596.6.peg.2149"/>
<dbReference type="EMBL" id="AYYH01000006">
    <property type="protein sequence ID" value="KRN10806.1"/>
    <property type="molecule type" value="Genomic_DNA"/>
</dbReference>
<accession>A0A0R2E5C4</accession>
<protein>
    <submittedName>
        <fullName evidence="1">Uncharacterized protein</fullName>
    </submittedName>
</protein>
<dbReference type="Proteomes" id="UP000050898">
    <property type="component" value="Unassembled WGS sequence"/>
</dbReference>
<proteinExistence type="predicted"/>
<gene>
    <name evidence="1" type="ORF">FD00_GL002048</name>
</gene>
<name>A0A0R2E5C4_9LACO</name>